<keyword evidence="4 10" id="KW-0808">Transferase</keyword>
<evidence type="ECO:0000256" key="2">
    <source>
        <dbReference type="ARBA" id="ARBA00022603"/>
    </source>
</evidence>
<protein>
    <recommendedName>
        <fullName evidence="10">tRNA 5-methylaminomethyl-2-thiouridine biosynthesis bifunctional protein MnmC</fullName>
        <shortName evidence="10">tRNA mnm(5)s(2)U biosynthesis bifunctional protein</shortName>
    </recommendedName>
    <domain>
        <recommendedName>
            <fullName evidence="10">tRNA (mnm(5)s(2)U34)-methyltransferase</fullName>
            <ecNumber evidence="10">2.1.1.61</ecNumber>
        </recommendedName>
    </domain>
    <domain>
        <recommendedName>
            <fullName evidence="10">FAD-dependent cmnm(5)s(2)U34 oxidoreductase</fullName>
            <ecNumber evidence="10">1.5.-.-</ecNumber>
        </recommendedName>
    </domain>
</protein>
<comment type="similarity">
    <text evidence="10">In the N-terminal section; belongs to the methyltransferase superfamily. tRNA (mnm(5)s(2)U34)-methyltransferase family.</text>
</comment>
<dbReference type="InterPro" id="IPR023032">
    <property type="entry name" value="tRNA_MAMT_biosynth_bifunc_MnmC"/>
</dbReference>
<feature type="region of interest" description="FAD-dependent cmnm(5)s(2)U34 oxidoreductase" evidence="10">
    <location>
        <begin position="260"/>
        <end position="657"/>
    </location>
</feature>
<dbReference type="EMBL" id="QLTK01000008">
    <property type="protein sequence ID" value="RAS31980.1"/>
    <property type="molecule type" value="Genomic_DNA"/>
</dbReference>
<dbReference type="EC" id="1.5.-.-" evidence="10"/>
<evidence type="ECO:0000256" key="5">
    <source>
        <dbReference type="ARBA" id="ARBA00022691"/>
    </source>
</evidence>
<dbReference type="Pfam" id="PF05430">
    <property type="entry name" value="Methyltransf_30"/>
    <property type="match status" value="1"/>
</dbReference>
<keyword evidence="9 10" id="KW-0511">Multifunctional enzyme</keyword>
<dbReference type="Gene3D" id="3.50.50.60">
    <property type="entry name" value="FAD/NAD(P)-binding domain"/>
    <property type="match status" value="1"/>
</dbReference>
<comment type="function">
    <text evidence="10">Catalyzes the last two steps in the biosynthesis of 5-methylaminomethyl-2-thiouridine (mnm(5)s(2)U) at the wobble position (U34) in tRNA. Catalyzes the FAD-dependent demodification of cmnm(5)s(2)U34 to nm(5)s(2)U34, followed by the transfer of a methyl group from S-adenosyl-L-methionine to nm(5)s(2)U34, to form mnm(5)s(2)U34.</text>
</comment>
<dbReference type="GO" id="GO:0032259">
    <property type="term" value="P:methylation"/>
    <property type="evidence" value="ECO:0007669"/>
    <property type="project" value="UniProtKB-KW"/>
</dbReference>
<dbReference type="Proteomes" id="UP000248918">
    <property type="component" value="Unassembled WGS sequence"/>
</dbReference>
<evidence type="ECO:0000259" key="12">
    <source>
        <dbReference type="Pfam" id="PF05430"/>
    </source>
</evidence>
<keyword evidence="2 10" id="KW-0489">Methyltransferase</keyword>
<dbReference type="Gene3D" id="3.40.50.150">
    <property type="entry name" value="Vaccinia Virus protein VP39"/>
    <property type="match status" value="1"/>
</dbReference>
<dbReference type="PANTHER" id="PTHR13847">
    <property type="entry name" value="SARCOSINE DEHYDROGENASE-RELATED"/>
    <property type="match status" value="1"/>
</dbReference>
<evidence type="ECO:0000256" key="3">
    <source>
        <dbReference type="ARBA" id="ARBA00022630"/>
    </source>
</evidence>
<evidence type="ECO:0000259" key="11">
    <source>
        <dbReference type="Pfam" id="PF01266"/>
    </source>
</evidence>
<keyword evidence="8 10" id="KW-0560">Oxidoreductase</keyword>
<evidence type="ECO:0000256" key="4">
    <source>
        <dbReference type="ARBA" id="ARBA00022679"/>
    </source>
</evidence>
<name>A0A329CCT3_9BURK</name>
<evidence type="ECO:0000256" key="1">
    <source>
        <dbReference type="ARBA" id="ARBA00022490"/>
    </source>
</evidence>
<organism evidence="13 14">
    <name type="scientific">Paraburkholderia bryophila</name>
    <dbReference type="NCBI Taxonomy" id="420952"/>
    <lineage>
        <taxon>Bacteria</taxon>
        <taxon>Pseudomonadati</taxon>
        <taxon>Pseudomonadota</taxon>
        <taxon>Betaproteobacteria</taxon>
        <taxon>Burkholderiales</taxon>
        <taxon>Burkholderiaceae</taxon>
        <taxon>Paraburkholderia</taxon>
    </lineage>
</organism>
<dbReference type="SUPFAM" id="SSF51905">
    <property type="entry name" value="FAD/NAD(P)-binding domain"/>
    <property type="match status" value="1"/>
</dbReference>
<proteinExistence type="inferred from homology"/>
<dbReference type="NCBIfam" id="TIGR03197">
    <property type="entry name" value="MnmC_Cterm"/>
    <property type="match status" value="1"/>
</dbReference>
<accession>A0A329CCT3</accession>
<dbReference type="InterPro" id="IPR029063">
    <property type="entry name" value="SAM-dependent_MTases_sf"/>
</dbReference>
<comment type="similarity">
    <text evidence="10">In the C-terminal section; belongs to the DAO family.</text>
</comment>
<dbReference type="InterPro" id="IPR047785">
    <property type="entry name" value="tRNA_MNMC2"/>
</dbReference>
<sequence length="657" mass="71322">MTDPLIPAVVAYRDNGSLYSPLYNDIYHSVVGGLEQSQYVFLRGNALPERWQKRRVFTVLETGFGMGINFLMTWAAWRADPARCERLHFVSTEKHPFVLDDLRSVYAKTISDPTISALAATLADAWPMLVPGTHRLEFDDGRVVLTLVFGDALESLPALRLRADAFYLDGFAPAKNPELWTPAIFKSLARLAGEGATFATYSSAGDIKRALTQCGFEYRKVDGFGWKRAMLVGHFAPRWRVRRYEPPAPLAVQERHAVVIGAGLAGCAVIERLAARGWRVTSLERHASVAQEASGNPAGVFHPMISRDDSVASRVTRAGFLYTLRRWAELERQGHRLLRGVPGLLQIAADDEEARSISDTIAAFGYPSDYVTPVSAQDAQQLAGMRLARGGWFFPHGSWIDPASLCAAQCAAAGSLLERRFGVDVARIERDGDQWAVFDTSGQAVARAPVVIVANAHDAARIAGLRHAPTRSIRGQLTLLPAGAVAPLALPVIGEGYAVPLADGVTLTGATYELDDPDTALRADGHLENLERVAQMLPAFAGVASHVAAQVGPMAGRVAFRCVTSDRMPMIGQLADETLAARDAQRLRGAWPLDLPRTDGLYGAFAYGSRGLVWAALGAELIASQLEGEPWPLERDLAEDIDPARFLLRALRQGSAS</sequence>
<dbReference type="SUPFAM" id="SSF54373">
    <property type="entry name" value="FAD-linked reductases, C-terminal domain"/>
    <property type="match status" value="1"/>
</dbReference>
<dbReference type="Gene3D" id="3.30.9.10">
    <property type="entry name" value="D-Amino Acid Oxidase, subunit A, domain 2"/>
    <property type="match status" value="1"/>
</dbReference>
<dbReference type="GO" id="GO:0004808">
    <property type="term" value="F:tRNA (5-methylaminomethyl-2-thiouridylate)(34)-methyltransferase activity"/>
    <property type="evidence" value="ECO:0007669"/>
    <property type="project" value="UniProtKB-EC"/>
</dbReference>
<evidence type="ECO:0000256" key="7">
    <source>
        <dbReference type="ARBA" id="ARBA00022827"/>
    </source>
</evidence>
<dbReference type="RefSeq" id="WP_111932241.1">
    <property type="nucleotide sequence ID" value="NZ_CADFFP010000009.1"/>
</dbReference>
<dbReference type="GO" id="GO:0050660">
    <property type="term" value="F:flavin adenine dinucleotide binding"/>
    <property type="evidence" value="ECO:0007669"/>
    <property type="project" value="UniProtKB-UniRule"/>
</dbReference>
<dbReference type="InterPro" id="IPR006076">
    <property type="entry name" value="FAD-dep_OxRdtase"/>
</dbReference>
<dbReference type="NCBIfam" id="NF002483">
    <property type="entry name" value="PRK01747.1-4"/>
    <property type="match status" value="1"/>
</dbReference>
<gene>
    <name evidence="10" type="primary">mnmC</name>
    <name evidence="13" type="ORF">BX591_10885</name>
</gene>
<dbReference type="PANTHER" id="PTHR13847:SF283">
    <property type="entry name" value="TRNA 5-METHYLAMINOMETHYL-2-THIOURIDINE BIOSYNTHESIS BIFUNCTIONAL PROTEIN MNMC"/>
    <property type="match status" value="1"/>
</dbReference>
<dbReference type="AlphaFoldDB" id="A0A329CCT3"/>
<dbReference type="EC" id="2.1.1.61" evidence="10"/>
<keyword evidence="5 10" id="KW-0949">S-adenosyl-L-methionine</keyword>
<dbReference type="GO" id="GO:0002097">
    <property type="term" value="P:tRNA wobble base modification"/>
    <property type="evidence" value="ECO:0007669"/>
    <property type="project" value="UniProtKB-UniRule"/>
</dbReference>
<evidence type="ECO:0000313" key="14">
    <source>
        <dbReference type="Proteomes" id="UP000248918"/>
    </source>
</evidence>
<feature type="domain" description="FAD dependent oxidoreductase" evidence="11">
    <location>
        <begin position="257"/>
        <end position="624"/>
    </location>
</feature>
<dbReference type="NCBIfam" id="NF033855">
    <property type="entry name" value="tRNA_MNMC2"/>
    <property type="match status" value="1"/>
</dbReference>
<dbReference type="Pfam" id="PF01266">
    <property type="entry name" value="DAO"/>
    <property type="match status" value="1"/>
</dbReference>
<dbReference type="STRING" id="1169143.GCA_000383275_02354"/>
<comment type="caution">
    <text evidence="13">The sequence shown here is derived from an EMBL/GenBank/DDBJ whole genome shotgun (WGS) entry which is preliminary data.</text>
</comment>
<evidence type="ECO:0000256" key="9">
    <source>
        <dbReference type="ARBA" id="ARBA00023268"/>
    </source>
</evidence>
<comment type="catalytic activity">
    <reaction evidence="10">
        <text>5-aminomethyl-2-thiouridine(34) in tRNA + S-adenosyl-L-methionine = 5-methylaminomethyl-2-thiouridine(34) in tRNA + S-adenosyl-L-homocysteine + H(+)</text>
        <dbReference type="Rhea" id="RHEA:19569"/>
        <dbReference type="Rhea" id="RHEA-COMP:10195"/>
        <dbReference type="Rhea" id="RHEA-COMP:10197"/>
        <dbReference type="ChEBI" id="CHEBI:15378"/>
        <dbReference type="ChEBI" id="CHEBI:57856"/>
        <dbReference type="ChEBI" id="CHEBI:59789"/>
        <dbReference type="ChEBI" id="CHEBI:74454"/>
        <dbReference type="ChEBI" id="CHEBI:74455"/>
        <dbReference type="EC" id="2.1.1.61"/>
    </reaction>
</comment>
<reference evidence="13 14" key="1">
    <citation type="submission" date="2018-06" db="EMBL/GenBank/DDBJ databases">
        <title>Genomic Encyclopedia of Type Strains, Phase III (KMG-III): the genomes of soil and plant-associated and newly described type strains.</title>
        <authorList>
            <person name="Whitman W."/>
        </authorList>
    </citation>
    <scope>NUCLEOTIDE SEQUENCE [LARGE SCALE GENOMIC DNA]</scope>
    <source>
        <strain evidence="13 14">LMG 23644</strain>
    </source>
</reference>
<keyword evidence="3 10" id="KW-0285">Flavoprotein</keyword>
<dbReference type="HAMAP" id="MF_01102">
    <property type="entry name" value="MnmC"/>
    <property type="match status" value="1"/>
</dbReference>
<dbReference type="OrthoDB" id="9786494at2"/>
<evidence type="ECO:0000256" key="6">
    <source>
        <dbReference type="ARBA" id="ARBA00022694"/>
    </source>
</evidence>
<evidence type="ECO:0000256" key="10">
    <source>
        <dbReference type="HAMAP-Rule" id="MF_01102"/>
    </source>
</evidence>
<dbReference type="InterPro" id="IPR036188">
    <property type="entry name" value="FAD/NAD-bd_sf"/>
</dbReference>
<keyword evidence="1 10" id="KW-0963">Cytoplasm</keyword>
<dbReference type="InterPro" id="IPR008471">
    <property type="entry name" value="MnmC-like_methylTransf"/>
</dbReference>
<dbReference type="InterPro" id="IPR017610">
    <property type="entry name" value="tRNA_S-uridine_synth_MnmC_C"/>
</dbReference>
<evidence type="ECO:0000313" key="13">
    <source>
        <dbReference type="EMBL" id="RAS31980.1"/>
    </source>
</evidence>
<feature type="region of interest" description="tRNA (mnm(5)s(2)U34)-methyltransferase" evidence="10">
    <location>
        <begin position="1"/>
        <end position="236"/>
    </location>
</feature>
<dbReference type="NCBIfam" id="NF002481">
    <property type="entry name" value="PRK01747.1-2"/>
    <property type="match status" value="1"/>
</dbReference>
<comment type="subcellular location">
    <subcellularLocation>
        <location evidence="10">Cytoplasm</location>
    </subcellularLocation>
</comment>
<evidence type="ECO:0000256" key="8">
    <source>
        <dbReference type="ARBA" id="ARBA00023002"/>
    </source>
</evidence>
<comment type="cofactor">
    <cofactor evidence="10">
        <name>FAD</name>
        <dbReference type="ChEBI" id="CHEBI:57692"/>
    </cofactor>
</comment>
<dbReference type="SUPFAM" id="SSF53335">
    <property type="entry name" value="S-adenosyl-L-methionine-dependent methyltransferases"/>
    <property type="match status" value="1"/>
</dbReference>
<keyword evidence="7 10" id="KW-0274">FAD</keyword>
<feature type="domain" description="MnmC-like methyltransferase" evidence="12">
    <location>
        <begin position="116"/>
        <end position="234"/>
    </location>
</feature>
<keyword evidence="6 10" id="KW-0819">tRNA processing</keyword>
<dbReference type="GO" id="GO:0005737">
    <property type="term" value="C:cytoplasm"/>
    <property type="evidence" value="ECO:0007669"/>
    <property type="project" value="UniProtKB-SubCell"/>
</dbReference>
<dbReference type="GO" id="GO:0016645">
    <property type="term" value="F:oxidoreductase activity, acting on the CH-NH group of donors"/>
    <property type="evidence" value="ECO:0007669"/>
    <property type="project" value="InterPro"/>
</dbReference>